<sequence>MFENSGLNQLDSALSSTSLASSYTVASDALEDEPATACEGKDREDDDDDDGWVVFGFGPGFRVSTAKSPSVVCLKMAAANSQLENASRNPTKCDCDAHFRLAAWLKATSRLISTPCREPESADVCVPVRTVPSWRPA</sequence>
<name>A0ACC1JCU9_9FUNG</name>
<accession>A0ACC1JCU9</accession>
<gene>
    <name evidence="1" type="ORF">FBU59_001831</name>
</gene>
<proteinExistence type="predicted"/>
<dbReference type="Proteomes" id="UP001150603">
    <property type="component" value="Unassembled WGS sequence"/>
</dbReference>
<dbReference type="EMBL" id="JANBPW010000900">
    <property type="protein sequence ID" value="KAJ1947837.1"/>
    <property type="molecule type" value="Genomic_DNA"/>
</dbReference>
<feature type="non-terminal residue" evidence="1">
    <location>
        <position position="137"/>
    </location>
</feature>
<organism evidence="1 2">
    <name type="scientific">Linderina macrospora</name>
    <dbReference type="NCBI Taxonomy" id="4868"/>
    <lineage>
        <taxon>Eukaryota</taxon>
        <taxon>Fungi</taxon>
        <taxon>Fungi incertae sedis</taxon>
        <taxon>Zoopagomycota</taxon>
        <taxon>Kickxellomycotina</taxon>
        <taxon>Kickxellomycetes</taxon>
        <taxon>Kickxellales</taxon>
        <taxon>Kickxellaceae</taxon>
        <taxon>Linderina</taxon>
    </lineage>
</organism>
<keyword evidence="2" id="KW-1185">Reference proteome</keyword>
<reference evidence="1" key="1">
    <citation type="submission" date="2022-07" db="EMBL/GenBank/DDBJ databases">
        <title>Phylogenomic reconstructions and comparative analyses of Kickxellomycotina fungi.</title>
        <authorList>
            <person name="Reynolds N.K."/>
            <person name="Stajich J.E."/>
            <person name="Barry K."/>
            <person name="Grigoriev I.V."/>
            <person name="Crous P."/>
            <person name="Smith M.E."/>
        </authorList>
    </citation>
    <scope>NUCLEOTIDE SEQUENCE</scope>
    <source>
        <strain evidence="1">NRRL 5244</strain>
    </source>
</reference>
<evidence type="ECO:0000313" key="1">
    <source>
        <dbReference type="EMBL" id="KAJ1947837.1"/>
    </source>
</evidence>
<evidence type="ECO:0000313" key="2">
    <source>
        <dbReference type="Proteomes" id="UP001150603"/>
    </source>
</evidence>
<comment type="caution">
    <text evidence="1">The sequence shown here is derived from an EMBL/GenBank/DDBJ whole genome shotgun (WGS) entry which is preliminary data.</text>
</comment>
<protein>
    <submittedName>
        <fullName evidence="1">Uncharacterized protein</fullName>
    </submittedName>
</protein>